<sequence>MEAKTVLNNNNIDDVRWLCSLSEAELDLLIGLKTMVRMRAQKIGHEFLAAYLDLRMLRELSFIFMEHLKGKLKDVPAASGFDCNLLKQNVTDSFSSMTIEDLNPFICSDKRKRMADMFFGDMPTSQKQKTTQDSV</sequence>
<comment type="caution">
    <text evidence="1">The sequence shown here is derived from an EMBL/GenBank/DDBJ whole genome shotgun (WGS) entry which is preliminary data.</text>
</comment>
<dbReference type="Proteomes" id="UP001632038">
    <property type="component" value="Unassembled WGS sequence"/>
</dbReference>
<protein>
    <submittedName>
        <fullName evidence="1">Uncharacterized protein</fullName>
    </submittedName>
</protein>
<gene>
    <name evidence="1" type="ORF">CASFOL_035293</name>
</gene>
<dbReference type="PANTHER" id="PTHR48237">
    <property type="entry name" value="GAMMA-TUBULIN COMPLEX COMPONENT"/>
    <property type="match status" value="1"/>
</dbReference>
<dbReference type="PANTHER" id="PTHR48237:SF1">
    <property type="entry name" value="SPC97_SPC98 FAMILY OF SPINDLE POLE BODY (SBP) COMPONENT"/>
    <property type="match status" value="1"/>
</dbReference>
<dbReference type="EMBL" id="JAVIJP010000066">
    <property type="protein sequence ID" value="KAL3620381.1"/>
    <property type="molecule type" value="Genomic_DNA"/>
</dbReference>
<organism evidence="1 2">
    <name type="scientific">Castilleja foliolosa</name>
    <dbReference type="NCBI Taxonomy" id="1961234"/>
    <lineage>
        <taxon>Eukaryota</taxon>
        <taxon>Viridiplantae</taxon>
        <taxon>Streptophyta</taxon>
        <taxon>Embryophyta</taxon>
        <taxon>Tracheophyta</taxon>
        <taxon>Spermatophyta</taxon>
        <taxon>Magnoliopsida</taxon>
        <taxon>eudicotyledons</taxon>
        <taxon>Gunneridae</taxon>
        <taxon>Pentapetalae</taxon>
        <taxon>asterids</taxon>
        <taxon>lamiids</taxon>
        <taxon>Lamiales</taxon>
        <taxon>Orobanchaceae</taxon>
        <taxon>Pedicularideae</taxon>
        <taxon>Castillejinae</taxon>
        <taxon>Castilleja</taxon>
    </lineage>
</organism>
<keyword evidence="2" id="KW-1185">Reference proteome</keyword>
<proteinExistence type="predicted"/>
<reference evidence="2" key="1">
    <citation type="journal article" date="2024" name="IScience">
        <title>Strigolactones Initiate the Formation of Haustorium-like Structures in Castilleja.</title>
        <authorList>
            <person name="Buerger M."/>
            <person name="Peterson D."/>
            <person name="Chory J."/>
        </authorList>
    </citation>
    <scope>NUCLEOTIDE SEQUENCE [LARGE SCALE GENOMIC DNA]</scope>
</reference>
<accession>A0ABD3BTT4</accession>
<evidence type="ECO:0000313" key="2">
    <source>
        <dbReference type="Proteomes" id="UP001632038"/>
    </source>
</evidence>
<name>A0ABD3BTT4_9LAMI</name>
<dbReference type="AlphaFoldDB" id="A0ABD3BTT4"/>
<evidence type="ECO:0000313" key="1">
    <source>
        <dbReference type="EMBL" id="KAL3620381.1"/>
    </source>
</evidence>